<protein>
    <submittedName>
        <fullName evidence="1">Uncharacterized protein</fullName>
    </submittedName>
</protein>
<name>A0ACB9FZU8_9ASTR</name>
<dbReference type="Proteomes" id="UP001056120">
    <property type="component" value="Linkage Group LG15"/>
</dbReference>
<sequence length="169" mass="19373">METDKTKKRARLNIKEIEARHGMPVSIISNRDSRFMSRIWQSVQESLGTRPDMNTAYHPRRTVKAEVGDEHLTVPEIGQETTDKIFEVKDRLKATQDRQKSCASNRRKPLEFHIGDRTLLKVSSWEGIARVQATSKITSPSLYLCLYFTPTSSGNDDDLLRSTINPHFI</sequence>
<keyword evidence="2" id="KW-1185">Reference proteome</keyword>
<organism evidence="1 2">
    <name type="scientific">Smallanthus sonchifolius</name>
    <dbReference type="NCBI Taxonomy" id="185202"/>
    <lineage>
        <taxon>Eukaryota</taxon>
        <taxon>Viridiplantae</taxon>
        <taxon>Streptophyta</taxon>
        <taxon>Embryophyta</taxon>
        <taxon>Tracheophyta</taxon>
        <taxon>Spermatophyta</taxon>
        <taxon>Magnoliopsida</taxon>
        <taxon>eudicotyledons</taxon>
        <taxon>Gunneridae</taxon>
        <taxon>Pentapetalae</taxon>
        <taxon>asterids</taxon>
        <taxon>campanulids</taxon>
        <taxon>Asterales</taxon>
        <taxon>Asteraceae</taxon>
        <taxon>Asteroideae</taxon>
        <taxon>Heliantheae alliance</taxon>
        <taxon>Millerieae</taxon>
        <taxon>Smallanthus</taxon>
    </lineage>
</organism>
<reference evidence="2" key="1">
    <citation type="journal article" date="2022" name="Mol. Ecol. Resour.">
        <title>The genomes of chicory, endive, great burdock and yacon provide insights into Asteraceae palaeo-polyploidization history and plant inulin production.</title>
        <authorList>
            <person name="Fan W."/>
            <person name="Wang S."/>
            <person name="Wang H."/>
            <person name="Wang A."/>
            <person name="Jiang F."/>
            <person name="Liu H."/>
            <person name="Zhao H."/>
            <person name="Xu D."/>
            <person name="Zhang Y."/>
        </authorList>
    </citation>
    <scope>NUCLEOTIDE SEQUENCE [LARGE SCALE GENOMIC DNA]</scope>
    <source>
        <strain evidence="2">cv. Yunnan</strain>
    </source>
</reference>
<reference evidence="1 2" key="2">
    <citation type="journal article" date="2022" name="Mol. Ecol. Resour.">
        <title>The genomes of chicory, endive, great burdock and yacon provide insights into Asteraceae paleo-polyploidization history and plant inulin production.</title>
        <authorList>
            <person name="Fan W."/>
            <person name="Wang S."/>
            <person name="Wang H."/>
            <person name="Wang A."/>
            <person name="Jiang F."/>
            <person name="Liu H."/>
            <person name="Zhao H."/>
            <person name="Xu D."/>
            <person name="Zhang Y."/>
        </authorList>
    </citation>
    <scope>NUCLEOTIDE SEQUENCE [LARGE SCALE GENOMIC DNA]</scope>
    <source>
        <strain evidence="2">cv. Yunnan</strain>
        <tissue evidence="1">Leaves</tissue>
    </source>
</reference>
<comment type="caution">
    <text evidence="1">The sequence shown here is derived from an EMBL/GenBank/DDBJ whole genome shotgun (WGS) entry which is preliminary data.</text>
</comment>
<dbReference type="EMBL" id="CM042032">
    <property type="protein sequence ID" value="KAI3776889.1"/>
    <property type="molecule type" value="Genomic_DNA"/>
</dbReference>
<accession>A0ACB9FZU8</accession>
<gene>
    <name evidence="1" type="ORF">L1987_46679</name>
</gene>
<evidence type="ECO:0000313" key="2">
    <source>
        <dbReference type="Proteomes" id="UP001056120"/>
    </source>
</evidence>
<evidence type="ECO:0000313" key="1">
    <source>
        <dbReference type="EMBL" id="KAI3776889.1"/>
    </source>
</evidence>
<proteinExistence type="predicted"/>